<comment type="similarity">
    <text evidence="1">Belongs to the ATP-dependent AMP-binding enzyme family.</text>
</comment>
<dbReference type="PANTHER" id="PTHR24096:SF149">
    <property type="entry name" value="AMP-BINDING DOMAIN-CONTAINING PROTEIN-RELATED"/>
    <property type="match status" value="1"/>
</dbReference>
<dbReference type="PROSITE" id="PS00455">
    <property type="entry name" value="AMP_BINDING"/>
    <property type="match status" value="1"/>
</dbReference>
<dbReference type="InterPro" id="IPR025110">
    <property type="entry name" value="AMP-bd_C"/>
</dbReference>
<dbReference type="Pfam" id="PF00501">
    <property type="entry name" value="AMP-binding"/>
    <property type="match status" value="1"/>
</dbReference>
<protein>
    <submittedName>
        <fullName evidence="5">AMP-binding enzyme</fullName>
    </submittedName>
</protein>
<dbReference type="GO" id="GO:0016405">
    <property type="term" value="F:CoA-ligase activity"/>
    <property type="evidence" value="ECO:0007669"/>
    <property type="project" value="TreeGrafter"/>
</dbReference>
<dbReference type="Gene3D" id="3.40.50.12780">
    <property type="entry name" value="N-terminal domain of ligase-like"/>
    <property type="match status" value="1"/>
</dbReference>
<evidence type="ECO:0000259" key="3">
    <source>
        <dbReference type="Pfam" id="PF00501"/>
    </source>
</evidence>
<evidence type="ECO:0000256" key="2">
    <source>
        <dbReference type="ARBA" id="ARBA00022598"/>
    </source>
</evidence>
<dbReference type="Pfam" id="PF13193">
    <property type="entry name" value="AMP-binding_C"/>
    <property type="match status" value="1"/>
</dbReference>
<evidence type="ECO:0000313" key="6">
    <source>
        <dbReference type="Proteomes" id="UP000077069"/>
    </source>
</evidence>
<gene>
    <name evidence="5" type="ORF">CC84DRAFT_492582</name>
</gene>
<dbReference type="OrthoDB" id="1898221at2759"/>
<evidence type="ECO:0000256" key="1">
    <source>
        <dbReference type="ARBA" id="ARBA00006432"/>
    </source>
</evidence>
<dbReference type="InterPro" id="IPR020845">
    <property type="entry name" value="AMP-binding_CS"/>
</dbReference>
<feature type="domain" description="AMP-dependent synthetase/ligase" evidence="3">
    <location>
        <begin position="42"/>
        <end position="404"/>
    </location>
</feature>
<dbReference type="InterPro" id="IPR000873">
    <property type="entry name" value="AMP-dep_synth/lig_dom"/>
</dbReference>
<accession>A0A177CT74</accession>
<dbReference type="RefSeq" id="XP_018041098.1">
    <property type="nucleotide sequence ID" value="XM_018186512.1"/>
</dbReference>
<proteinExistence type="inferred from homology"/>
<dbReference type="Proteomes" id="UP000077069">
    <property type="component" value="Unassembled WGS sequence"/>
</dbReference>
<feature type="domain" description="AMP-binding enzyme C-terminal" evidence="4">
    <location>
        <begin position="456"/>
        <end position="539"/>
    </location>
</feature>
<dbReference type="EMBL" id="KV441549">
    <property type="protein sequence ID" value="OAG10733.1"/>
    <property type="molecule type" value="Genomic_DNA"/>
</dbReference>
<keyword evidence="2" id="KW-0436">Ligase</keyword>
<dbReference type="PANTHER" id="PTHR24096">
    <property type="entry name" value="LONG-CHAIN-FATTY-ACID--COA LIGASE"/>
    <property type="match status" value="1"/>
</dbReference>
<dbReference type="AlphaFoldDB" id="A0A177CT74"/>
<dbReference type="SUPFAM" id="SSF56801">
    <property type="entry name" value="Acetyl-CoA synthetase-like"/>
    <property type="match status" value="1"/>
</dbReference>
<evidence type="ECO:0000259" key="4">
    <source>
        <dbReference type="Pfam" id="PF13193"/>
    </source>
</evidence>
<evidence type="ECO:0000313" key="5">
    <source>
        <dbReference type="EMBL" id="OAG10733.1"/>
    </source>
</evidence>
<dbReference type="GeneID" id="28769998"/>
<dbReference type="InParanoid" id="A0A177CT74"/>
<reference evidence="5 6" key="1">
    <citation type="submission" date="2016-05" db="EMBL/GenBank/DDBJ databases">
        <title>Comparative analysis of secretome profiles of manganese(II)-oxidizing ascomycete fungi.</title>
        <authorList>
            <consortium name="DOE Joint Genome Institute"/>
            <person name="Zeiner C.A."/>
            <person name="Purvine S.O."/>
            <person name="Zink E.M."/>
            <person name="Wu S."/>
            <person name="Pasa-Tolic L."/>
            <person name="Chaput D.L."/>
            <person name="Haridas S."/>
            <person name="Grigoriev I.V."/>
            <person name="Santelli C.M."/>
            <person name="Hansel C.M."/>
        </authorList>
    </citation>
    <scope>NUCLEOTIDE SEQUENCE [LARGE SCALE GENOMIC DNA]</scope>
    <source>
        <strain evidence="5 6">AP3s5-JAC2a</strain>
    </source>
</reference>
<dbReference type="InterPro" id="IPR042099">
    <property type="entry name" value="ANL_N_sf"/>
</dbReference>
<dbReference type="STRING" id="1460663.A0A177CT74"/>
<organism evidence="5 6">
    <name type="scientific">Paraphaeosphaeria sporulosa</name>
    <dbReference type="NCBI Taxonomy" id="1460663"/>
    <lineage>
        <taxon>Eukaryota</taxon>
        <taxon>Fungi</taxon>
        <taxon>Dikarya</taxon>
        <taxon>Ascomycota</taxon>
        <taxon>Pezizomycotina</taxon>
        <taxon>Dothideomycetes</taxon>
        <taxon>Pleosporomycetidae</taxon>
        <taxon>Pleosporales</taxon>
        <taxon>Massarineae</taxon>
        <taxon>Didymosphaeriaceae</taxon>
        <taxon>Paraphaeosphaeria</taxon>
    </lineage>
</organism>
<keyword evidence="6" id="KW-1185">Reference proteome</keyword>
<dbReference type="InterPro" id="IPR045851">
    <property type="entry name" value="AMP-bd_C_sf"/>
</dbReference>
<sequence>MKIYTSPTQIDIPTTLSLTQLLHTSTTPPLPPSHLIASDSLTHRSLTLHELRTNAGRLANGLAKTFRPRDQAHWAVILPNSCDYVEIVHAVLWTGGVVCPINHAIVAADIAHGLTVTRPAFAVVYGPVVSKVEEAIALAVKDLQAQGVSWSPPTIVSIVERAASSSPQYKHIPDDFASFRDPLPIPHYADTRQRLATIHLSSGTTGAPKGVQLTHHNFVANVKQLEAHDAPQFHRGSAIVAFTPFAHIGNTTFPLFFGPYMGIHHHAMPVFGLEPYAALVDSVKPTIFQGVPAVVLALANSDITTRFDFSRAEKIDCGGPPFKADMLARLLEKAPWRINQVYGMTEAAGYVAYQRAAALQPPTAVGPLLPNVSAVLRVNAGADDAPEGGPGELWLRGPNITRGYAFNAEANRAAFPHDGWYNTGDVCTISAAGILSVVGRTKELIKYKGFQVSPAELEAYLNSHPNVAEAGVAAVWDESQLTELPAGYVVLKAHVAGEAARKAALVAIQRDVDGKVSGYKKLRGGVWEVQRLPRNATGKVLRAELRGARSGLSSLEREDRRVKL</sequence>
<dbReference type="Gene3D" id="3.30.300.30">
    <property type="match status" value="1"/>
</dbReference>
<name>A0A177CT74_9PLEO</name>